<proteinExistence type="predicted"/>
<gene>
    <name evidence="2" type="ORF">BD311DRAFT_187729</name>
</gene>
<protein>
    <submittedName>
        <fullName evidence="2">Uncharacterized protein</fullName>
    </submittedName>
</protein>
<organism evidence="2">
    <name type="scientific">Dichomitus squalens</name>
    <dbReference type="NCBI Taxonomy" id="114155"/>
    <lineage>
        <taxon>Eukaryota</taxon>
        <taxon>Fungi</taxon>
        <taxon>Dikarya</taxon>
        <taxon>Basidiomycota</taxon>
        <taxon>Agaricomycotina</taxon>
        <taxon>Agaricomycetes</taxon>
        <taxon>Polyporales</taxon>
        <taxon>Polyporaceae</taxon>
        <taxon>Dichomitus</taxon>
    </lineage>
</organism>
<dbReference type="AlphaFoldDB" id="A0A4V2K0Z6"/>
<keyword evidence="1" id="KW-1133">Transmembrane helix</keyword>
<evidence type="ECO:0000256" key="1">
    <source>
        <dbReference type="SAM" id="Phobius"/>
    </source>
</evidence>
<dbReference type="EMBL" id="ML143404">
    <property type="protein sequence ID" value="TBU30723.1"/>
    <property type="molecule type" value="Genomic_DNA"/>
</dbReference>
<keyword evidence="1" id="KW-0812">Transmembrane</keyword>
<sequence length="125" mass="13808">MPEAQGHTWTSRYPAIGAALAYGLIIDALTLCDMRLQSPCFRQPEAAWTGAISRPLARASMYAIHSQSVFPVMGLPHPQALDEVHPSLFDRNIRRNCVNANRPRRSHGQGKQGTVGPRVLLVLPR</sequence>
<accession>A0A4V2K0Z6</accession>
<feature type="transmembrane region" description="Helical" evidence="1">
    <location>
        <begin position="12"/>
        <end position="32"/>
    </location>
</feature>
<name>A0A4V2K0Z6_9APHY</name>
<keyword evidence="1" id="KW-0472">Membrane</keyword>
<reference evidence="2" key="1">
    <citation type="submission" date="2019-01" db="EMBL/GenBank/DDBJ databases">
        <title>Draft genome sequences of three monokaryotic isolates of the white-rot basidiomycete fungus Dichomitus squalens.</title>
        <authorList>
            <consortium name="DOE Joint Genome Institute"/>
            <person name="Lopez S.C."/>
            <person name="Andreopoulos B."/>
            <person name="Pangilinan J."/>
            <person name="Lipzen A."/>
            <person name="Riley R."/>
            <person name="Ahrendt S."/>
            <person name="Ng V."/>
            <person name="Barry K."/>
            <person name="Daum C."/>
            <person name="Grigoriev I.V."/>
            <person name="Hilden K.S."/>
            <person name="Makela M.R."/>
            <person name="de Vries R.P."/>
        </authorList>
    </citation>
    <scope>NUCLEOTIDE SEQUENCE [LARGE SCALE GENOMIC DNA]</scope>
    <source>
        <strain evidence="2">OM18370.1</strain>
    </source>
</reference>
<evidence type="ECO:0000313" key="2">
    <source>
        <dbReference type="EMBL" id="TBU30723.1"/>
    </source>
</evidence>
<dbReference type="Proteomes" id="UP000292957">
    <property type="component" value="Unassembled WGS sequence"/>
</dbReference>